<evidence type="ECO:0000256" key="2">
    <source>
        <dbReference type="ARBA" id="ARBA00012438"/>
    </source>
</evidence>
<evidence type="ECO:0000256" key="5">
    <source>
        <dbReference type="ARBA" id="ARBA00022741"/>
    </source>
</evidence>
<sequence length="180" mass="20564">MKELSLHVLDIARNSIEAGANIVSIRIDENLELDLLTIEIEDNGKGIDRELIEKVTDPFFTTRKTRSVGLGLALAKESAIHCDGDFKIESEKGKGTKVIFSYRYSHIDRAPLGNMGQTIMTLISFDDDIEILYKHMYNNAKFNFDTRNVKKVLNGININESRVLIWIKDYINESIFMLYS</sequence>
<keyword evidence="6 10" id="KW-0418">Kinase</keyword>
<dbReference type="InterPro" id="IPR004358">
    <property type="entry name" value="Sig_transdc_His_kin-like_C"/>
</dbReference>
<keyword evidence="3" id="KW-0597">Phosphoprotein</keyword>
<evidence type="ECO:0000256" key="7">
    <source>
        <dbReference type="ARBA" id="ARBA00022840"/>
    </source>
</evidence>
<evidence type="ECO:0000256" key="3">
    <source>
        <dbReference type="ARBA" id="ARBA00022553"/>
    </source>
</evidence>
<dbReference type="GO" id="GO:0004673">
    <property type="term" value="F:protein histidine kinase activity"/>
    <property type="evidence" value="ECO:0007669"/>
    <property type="project" value="UniProtKB-EC"/>
</dbReference>
<dbReference type="InterPro" id="IPR005467">
    <property type="entry name" value="His_kinase_dom"/>
</dbReference>
<dbReference type="PANTHER" id="PTHR43065">
    <property type="entry name" value="SENSOR HISTIDINE KINASE"/>
    <property type="match status" value="1"/>
</dbReference>
<evidence type="ECO:0000259" key="9">
    <source>
        <dbReference type="PROSITE" id="PS50109"/>
    </source>
</evidence>
<reference evidence="10 11" key="1">
    <citation type="submission" date="2016-11" db="EMBL/GenBank/DDBJ databases">
        <authorList>
            <person name="Jaros S."/>
            <person name="Januszkiewicz K."/>
            <person name="Wedrychowicz H."/>
        </authorList>
    </citation>
    <scope>NUCLEOTIDE SEQUENCE [LARGE SCALE GENOMIC DNA]</scope>
    <source>
        <strain evidence="10 11">DSM 13106</strain>
    </source>
</reference>
<dbReference type="SUPFAM" id="SSF55874">
    <property type="entry name" value="ATPase domain of HSP90 chaperone/DNA topoisomerase II/histidine kinase"/>
    <property type="match status" value="1"/>
</dbReference>
<dbReference type="GO" id="GO:0005524">
    <property type="term" value="F:ATP binding"/>
    <property type="evidence" value="ECO:0007669"/>
    <property type="project" value="UniProtKB-KW"/>
</dbReference>
<gene>
    <name evidence="10" type="ORF">SAMN02745180_00815</name>
</gene>
<evidence type="ECO:0000313" key="10">
    <source>
        <dbReference type="EMBL" id="SHH67951.1"/>
    </source>
</evidence>
<dbReference type="PROSITE" id="PS50109">
    <property type="entry name" value="HIS_KIN"/>
    <property type="match status" value="1"/>
</dbReference>
<dbReference type="RefSeq" id="WP_072743396.1">
    <property type="nucleotide sequence ID" value="NZ_FQXR01000003.1"/>
</dbReference>
<dbReference type="AlphaFoldDB" id="A0A1M5UY79"/>
<comment type="catalytic activity">
    <reaction evidence="1">
        <text>ATP + protein L-histidine = ADP + protein N-phospho-L-histidine.</text>
        <dbReference type="EC" id="2.7.13.3"/>
    </reaction>
</comment>
<evidence type="ECO:0000256" key="1">
    <source>
        <dbReference type="ARBA" id="ARBA00000085"/>
    </source>
</evidence>
<organism evidence="10 11">
    <name type="scientific">Sporanaerobacter acetigenes DSM 13106</name>
    <dbReference type="NCBI Taxonomy" id="1123281"/>
    <lineage>
        <taxon>Bacteria</taxon>
        <taxon>Bacillati</taxon>
        <taxon>Bacillota</taxon>
        <taxon>Tissierellia</taxon>
        <taxon>Tissierellales</taxon>
        <taxon>Sporanaerobacteraceae</taxon>
        <taxon>Sporanaerobacter</taxon>
    </lineage>
</organism>
<evidence type="ECO:0000313" key="11">
    <source>
        <dbReference type="Proteomes" id="UP000184389"/>
    </source>
</evidence>
<dbReference type="Proteomes" id="UP000184389">
    <property type="component" value="Unassembled WGS sequence"/>
</dbReference>
<dbReference type="OrthoDB" id="9797586at2"/>
<dbReference type="SMART" id="SM00387">
    <property type="entry name" value="HATPase_c"/>
    <property type="match status" value="1"/>
</dbReference>
<dbReference type="PRINTS" id="PR00344">
    <property type="entry name" value="BCTRLSENSOR"/>
</dbReference>
<dbReference type="GO" id="GO:0000160">
    <property type="term" value="P:phosphorelay signal transduction system"/>
    <property type="evidence" value="ECO:0007669"/>
    <property type="project" value="UniProtKB-KW"/>
</dbReference>
<dbReference type="STRING" id="1123281.SAMN02745180_00815"/>
<keyword evidence="5" id="KW-0547">Nucleotide-binding</keyword>
<name>A0A1M5UY79_9FIRM</name>
<evidence type="ECO:0000256" key="4">
    <source>
        <dbReference type="ARBA" id="ARBA00022679"/>
    </source>
</evidence>
<feature type="domain" description="Histidine kinase" evidence="9">
    <location>
        <begin position="1"/>
        <end position="106"/>
    </location>
</feature>
<dbReference type="PANTHER" id="PTHR43065:SF10">
    <property type="entry name" value="PEROXIDE STRESS-ACTIVATED HISTIDINE KINASE MAK3"/>
    <property type="match status" value="1"/>
</dbReference>
<dbReference type="Gene3D" id="3.30.565.10">
    <property type="entry name" value="Histidine kinase-like ATPase, C-terminal domain"/>
    <property type="match status" value="1"/>
</dbReference>
<keyword evidence="11" id="KW-1185">Reference proteome</keyword>
<accession>A0A1M5UY79</accession>
<keyword evidence="8" id="KW-0902">Two-component regulatory system</keyword>
<keyword evidence="7" id="KW-0067">ATP-binding</keyword>
<dbReference type="EMBL" id="FQXR01000003">
    <property type="protein sequence ID" value="SHH67951.1"/>
    <property type="molecule type" value="Genomic_DNA"/>
</dbReference>
<dbReference type="InterPro" id="IPR003594">
    <property type="entry name" value="HATPase_dom"/>
</dbReference>
<evidence type="ECO:0000256" key="6">
    <source>
        <dbReference type="ARBA" id="ARBA00022777"/>
    </source>
</evidence>
<dbReference type="Pfam" id="PF02518">
    <property type="entry name" value="HATPase_c"/>
    <property type="match status" value="1"/>
</dbReference>
<proteinExistence type="predicted"/>
<evidence type="ECO:0000256" key="8">
    <source>
        <dbReference type="ARBA" id="ARBA00023012"/>
    </source>
</evidence>
<dbReference type="InterPro" id="IPR036890">
    <property type="entry name" value="HATPase_C_sf"/>
</dbReference>
<keyword evidence="4" id="KW-0808">Transferase</keyword>
<protein>
    <recommendedName>
        <fullName evidence="2">histidine kinase</fullName>
        <ecNumber evidence="2">2.7.13.3</ecNumber>
    </recommendedName>
</protein>
<dbReference type="EC" id="2.7.13.3" evidence="2"/>